<protein>
    <submittedName>
        <fullName evidence="1">Uncharacterized protein</fullName>
    </submittedName>
</protein>
<accession>A0A6I4IKX4</accession>
<evidence type="ECO:0000313" key="1">
    <source>
        <dbReference type="EMBL" id="MVO09169.1"/>
    </source>
</evidence>
<dbReference type="AlphaFoldDB" id="A0A6I4IKX4"/>
<dbReference type="EMBL" id="WQLW01000005">
    <property type="protein sequence ID" value="MVO09169.1"/>
    <property type="molecule type" value="Genomic_DNA"/>
</dbReference>
<reference evidence="2" key="1">
    <citation type="submission" date="2019-05" db="EMBL/GenBank/DDBJ databases">
        <title>Flavobacterium profundi sp. nov., isolated from a deep-sea seamount.</title>
        <authorList>
            <person name="Zhang D.-C."/>
        </authorList>
    </citation>
    <scope>NUCLEOTIDE SEQUENCE [LARGE SCALE GENOMIC DNA]</scope>
    <source>
        <strain evidence="2">TP390</strain>
    </source>
</reference>
<evidence type="ECO:0000313" key="2">
    <source>
        <dbReference type="Proteomes" id="UP000431264"/>
    </source>
</evidence>
<dbReference type="RefSeq" id="WP_140997556.1">
    <property type="nucleotide sequence ID" value="NZ_VDCZ01000005.1"/>
</dbReference>
<name>A0A6I4IKX4_9FLAO</name>
<gene>
    <name evidence="1" type="ORF">GOQ30_08345</name>
</gene>
<organism evidence="1 2">
    <name type="scientific">Flavobacterium profundi</name>
    <dbReference type="NCBI Taxonomy" id="1774945"/>
    <lineage>
        <taxon>Bacteria</taxon>
        <taxon>Pseudomonadati</taxon>
        <taxon>Bacteroidota</taxon>
        <taxon>Flavobacteriia</taxon>
        <taxon>Flavobacteriales</taxon>
        <taxon>Flavobacteriaceae</taxon>
        <taxon>Flavobacterium</taxon>
    </lineage>
</organism>
<keyword evidence="2" id="KW-1185">Reference proteome</keyword>
<dbReference type="Proteomes" id="UP000431264">
    <property type="component" value="Unassembled WGS sequence"/>
</dbReference>
<dbReference type="OrthoDB" id="1450587at2"/>
<sequence length="70" mass="8218">MTSNTAYEVFLALSNEEREKFLMLITKHQASISKKLSKKRNTIDFNKDDAIKYLIETIFKKSKIQKHHSS</sequence>
<comment type="caution">
    <text evidence="1">The sequence shown here is derived from an EMBL/GenBank/DDBJ whole genome shotgun (WGS) entry which is preliminary data.</text>
</comment>
<proteinExistence type="predicted"/>